<evidence type="ECO:0000313" key="4">
    <source>
        <dbReference type="EMBL" id="SDD54960.1"/>
    </source>
</evidence>
<dbReference type="GO" id="GO:0000156">
    <property type="term" value="F:phosphorelay response regulator activity"/>
    <property type="evidence" value="ECO:0007669"/>
    <property type="project" value="InterPro"/>
</dbReference>
<dbReference type="Gene3D" id="3.40.50.2300">
    <property type="match status" value="1"/>
</dbReference>
<dbReference type="SMART" id="SM00448">
    <property type="entry name" value="REC"/>
    <property type="match status" value="1"/>
</dbReference>
<protein>
    <submittedName>
        <fullName evidence="4">Two component transcriptional regulator, LytTR family</fullName>
    </submittedName>
</protein>
<sequence>MIHHILIIEDEKPNADRLKRFLSMLKPGAAISGPIESVSESIEWLSANPCPDLIMMDVRLADGLSFEIFDKVKPRCPIIFTTAYDEYAVRAFKFNSVDYLLKPVEKDELEHSLRIAEQRQQGDTALAIESLLTQINKKEYRSRFLLPFRDGYKTIGVGEIEYIHSELRITRARLTNGTDETLIQTLEELEQQLDPKYFFRVNRQYIIHIDAIKQIYNHFNGKLKLELKKNPELEILVSRDKALLIKTWMDF</sequence>
<dbReference type="SMART" id="SM00850">
    <property type="entry name" value="LytTR"/>
    <property type="match status" value="1"/>
</dbReference>
<dbReference type="GO" id="GO:0003677">
    <property type="term" value="F:DNA binding"/>
    <property type="evidence" value="ECO:0007669"/>
    <property type="project" value="InterPro"/>
</dbReference>
<dbReference type="PROSITE" id="PS50110">
    <property type="entry name" value="RESPONSE_REGULATORY"/>
    <property type="match status" value="1"/>
</dbReference>
<dbReference type="AlphaFoldDB" id="A0A1G6VMU4"/>
<dbReference type="STRING" id="659014.SAMN04487996_101293"/>
<dbReference type="PROSITE" id="PS50930">
    <property type="entry name" value="HTH_LYTTR"/>
    <property type="match status" value="1"/>
</dbReference>
<dbReference type="PANTHER" id="PTHR37299">
    <property type="entry name" value="TRANSCRIPTIONAL REGULATOR-RELATED"/>
    <property type="match status" value="1"/>
</dbReference>
<dbReference type="Pfam" id="PF04397">
    <property type="entry name" value="LytTR"/>
    <property type="match status" value="1"/>
</dbReference>
<evidence type="ECO:0000256" key="1">
    <source>
        <dbReference type="PROSITE-ProRule" id="PRU00169"/>
    </source>
</evidence>
<evidence type="ECO:0000259" key="3">
    <source>
        <dbReference type="PROSITE" id="PS50930"/>
    </source>
</evidence>
<organism evidence="4 5">
    <name type="scientific">Dyadobacter soli</name>
    <dbReference type="NCBI Taxonomy" id="659014"/>
    <lineage>
        <taxon>Bacteria</taxon>
        <taxon>Pseudomonadati</taxon>
        <taxon>Bacteroidota</taxon>
        <taxon>Cytophagia</taxon>
        <taxon>Cytophagales</taxon>
        <taxon>Spirosomataceae</taxon>
        <taxon>Dyadobacter</taxon>
    </lineage>
</organism>
<keyword evidence="5" id="KW-1185">Reference proteome</keyword>
<dbReference type="Pfam" id="PF00072">
    <property type="entry name" value="Response_reg"/>
    <property type="match status" value="1"/>
</dbReference>
<evidence type="ECO:0000313" key="5">
    <source>
        <dbReference type="Proteomes" id="UP000198748"/>
    </source>
</evidence>
<dbReference type="FunFam" id="3.40.50.2300:FF:000361">
    <property type="entry name" value="Two-component system response regulator"/>
    <property type="match status" value="1"/>
</dbReference>
<dbReference type="SUPFAM" id="SSF52172">
    <property type="entry name" value="CheY-like"/>
    <property type="match status" value="1"/>
</dbReference>
<dbReference type="Gene3D" id="2.40.50.1020">
    <property type="entry name" value="LytTr DNA-binding domain"/>
    <property type="match status" value="1"/>
</dbReference>
<feature type="domain" description="HTH LytTR-type" evidence="3">
    <location>
        <begin position="144"/>
        <end position="251"/>
    </location>
</feature>
<dbReference type="OrthoDB" id="646623at2"/>
<keyword evidence="1" id="KW-0597">Phosphoprotein</keyword>
<dbReference type="InterPro" id="IPR007492">
    <property type="entry name" value="LytTR_DNA-bd_dom"/>
</dbReference>
<dbReference type="Proteomes" id="UP000198748">
    <property type="component" value="Unassembled WGS sequence"/>
</dbReference>
<dbReference type="EMBL" id="FNAN01000001">
    <property type="protein sequence ID" value="SDD54960.1"/>
    <property type="molecule type" value="Genomic_DNA"/>
</dbReference>
<evidence type="ECO:0000259" key="2">
    <source>
        <dbReference type="PROSITE" id="PS50110"/>
    </source>
</evidence>
<dbReference type="PANTHER" id="PTHR37299:SF1">
    <property type="entry name" value="STAGE 0 SPORULATION PROTEIN A HOMOLOG"/>
    <property type="match status" value="1"/>
</dbReference>
<name>A0A1G6VMU4_9BACT</name>
<feature type="modified residue" description="4-aspartylphosphate" evidence="1">
    <location>
        <position position="57"/>
    </location>
</feature>
<dbReference type="InterPro" id="IPR046947">
    <property type="entry name" value="LytR-like"/>
</dbReference>
<accession>A0A1G6VMU4</accession>
<dbReference type="RefSeq" id="WP_090145973.1">
    <property type="nucleotide sequence ID" value="NZ_FNAN01000001.1"/>
</dbReference>
<feature type="domain" description="Response regulatory" evidence="2">
    <location>
        <begin position="4"/>
        <end position="117"/>
    </location>
</feature>
<gene>
    <name evidence="4" type="ORF">SAMN04487996_101293</name>
</gene>
<proteinExistence type="predicted"/>
<reference evidence="5" key="1">
    <citation type="submission" date="2016-10" db="EMBL/GenBank/DDBJ databases">
        <authorList>
            <person name="Varghese N."/>
            <person name="Submissions S."/>
        </authorList>
    </citation>
    <scope>NUCLEOTIDE SEQUENCE [LARGE SCALE GENOMIC DNA]</scope>
    <source>
        <strain evidence="5">DSM 25329</strain>
    </source>
</reference>
<dbReference type="InterPro" id="IPR001789">
    <property type="entry name" value="Sig_transdc_resp-reg_receiver"/>
</dbReference>
<dbReference type="InterPro" id="IPR011006">
    <property type="entry name" value="CheY-like_superfamily"/>
</dbReference>